<dbReference type="Gene3D" id="2.40.50.40">
    <property type="match status" value="1"/>
</dbReference>
<dbReference type="InterPro" id="IPR023780">
    <property type="entry name" value="Chromo_domain"/>
</dbReference>
<keyword evidence="5" id="KW-1185">Reference proteome</keyword>
<evidence type="ECO:0000256" key="1">
    <source>
        <dbReference type="ARBA" id="ARBA00011353"/>
    </source>
</evidence>
<feature type="domain" description="Chromo" evidence="3">
    <location>
        <begin position="47"/>
        <end position="103"/>
    </location>
</feature>
<protein>
    <recommendedName>
        <fullName evidence="3">Chromo domain-containing protein</fullName>
    </recommendedName>
</protein>
<dbReference type="SMART" id="SM00298">
    <property type="entry name" value="CHROMO"/>
    <property type="match status" value="1"/>
</dbReference>
<dbReference type="SUPFAM" id="SSF54160">
    <property type="entry name" value="Chromo domain-like"/>
    <property type="match status" value="1"/>
</dbReference>
<dbReference type="GO" id="GO:0006338">
    <property type="term" value="P:chromatin remodeling"/>
    <property type="evidence" value="ECO:0007669"/>
    <property type="project" value="UniProtKB-ARBA"/>
</dbReference>
<dbReference type="RefSeq" id="XP_046067842.1">
    <property type="nucleotide sequence ID" value="XM_046217275.1"/>
</dbReference>
<dbReference type="Proteomes" id="UP001201262">
    <property type="component" value="Unassembled WGS sequence"/>
</dbReference>
<gene>
    <name evidence="4" type="ORF">BGW36DRAFT_38886</name>
</gene>
<dbReference type="CDD" id="cd00024">
    <property type="entry name" value="CD_CSD"/>
    <property type="match status" value="1"/>
</dbReference>
<dbReference type="PROSITE" id="PS50013">
    <property type="entry name" value="CHROMO_2"/>
    <property type="match status" value="1"/>
</dbReference>
<organism evidence="4 5">
    <name type="scientific">Talaromyces proteolyticus</name>
    <dbReference type="NCBI Taxonomy" id="1131652"/>
    <lineage>
        <taxon>Eukaryota</taxon>
        <taxon>Fungi</taxon>
        <taxon>Dikarya</taxon>
        <taxon>Ascomycota</taxon>
        <taxon>Pezizomycotina</taxon>
        <taxon>Eurotiomycetes</taxon>
        <taxon>Eurotiomycetidae</taxon>
        <taxon>Eurotiales</taxon>
        <taxon>Trichocomaceae</taxon>
        <taxon>Talaromyces</taxon>
        <taxon>Talaromyces sect. Bacilispori</taxon>
    </lineage>
</organism>
<accession>A0AAD4KHE4</accession>
<feature type="compositionally biased region" description="Polar residues" evidence="2">
    <location>
        <begin position="26"/>
        <end position="35"/>
    </location>
</feature>
<evidence type="ECO:0000259" key="3">
    <source>
        <dbReference type="PROSITE" id="PS50013"/>
    </source>
</evidence>
<dbReference type="InterPro" id="IPR000953">
    <property type="entry name" value="Chromo/chromo_shadow_dom"/>
</dbReference>
<name>A0AAD4KHE4_9EURO</name>
<evidence type="ECO:0000313" key="4">
    <source>
        <dbReference type="EMBL" id="KAH8691845.1"/>
    </source>
</evidence>
<comment type="caution">
    <text evidence="4">The sequence shown here is derived from an EMBL/GenBank/DDBJ whole genome shotgun (WGS) entry which is preliminary data.</text>
</comment>
<evidence type="ECO:0000313" key="5">
    <source>
        <dbReference type="Proteomes" id="UP001201262"/>
    </source>
</evidence>
<dbReference type="AlphaFoldDB" id="A0AAD4KHE4"/>
<dbReference type="GeneID" id="70247562"/>
<comment type="subunit">
    <text evidence="1">Component of the NuA4 histone acetyltransferase complex.</text>
</comment>
<feature type="region of interest" description="Disordered" evidence="2">
    <location>
        <begin position="1"/>
        <end position="38"/>
    </location>
</feature>
<reference evidence="4" key="1">
    <citation type="submission" date="2021-12" db="EMBL/GenBank/DDBJ databases">
        <title>Convergent genome expansion in fungi linked to evolution of root-endophyte symbiosis.</title>
        <authorList>
            <consortium name="DOE Joint Genome Institute"/>
            <person name="Ke Y.-H."/>
            <person name="Bonito G."/>
            <person name="Liao H.-L."/>
            <person name="Looney B."/>
            <person name="Rojas-Flechas A."/>
            <person name="Nash J."/>
            <person name="Hameed K."/>
            <person name="Schadt C."/>
            <person name="Martin F."/>
            <person name="Crous P.W."/>
            <person name="Miettinen O."/>
            <person name="Magnuson J.K."/>
            <person name="Labbe J."/>
            <person name="Jacobson D."/>
            <person name="Doktycz M.J."/>
            <person name="Veneault-Fourrey C."/>
            <person name="Kuo A."/>
            <person name="Mondo S."/>
            <person name="Calhoun S."/>
            <person name="Riley R."/>
            <person name="Ohm R."/>
            <person name="LaButti K."/>
            <person name="Andreopoulos B."/>
            <person name="Pangilinan J."/>
            <person name="Nolan M."/>
            <person name="Tritt A."/>
            <person name="Clum A."/>
            <person name="Lipzen A."/>
            <person name="Daum C."/>
            <person name="Barry K."/>
            <person name="Grigoriev I.V."/>
            <person name="Vilgalys R."/>
        </authorList>
    </citation>
    <scope>NUCLEOTIDE SEQUENCE</scope>
    <source>
        <strain evidence="4">PMI_201</strain>
    </source>
</reference>
<dbReference type="EMBL" id="JAJTJA010000011">
    <property type="protein sequence ID" value="KAH8691845.1"/>
    <property type="molecule type" value="Genomic_DNA"/>
</dbReference>
<dbReference type="InterPro" id="IPR016197">
    <property type="entry name" value="Chromo-like_dom_sf"/>
</dbReference>
<sequence length="103" mass="12164">MVPKKLAGKRSAGQSLPSLQPADWKTASSSRSNNPGPIRVGRGYAEYEIEKLIDRIVLNEDTFYRVRWRGYSHEYDWWYHINDLDNAKDLVDEYERNLKERMT</sequence>
<dbReference type="Pfam" id="PF00385">
    <property type="entry name" value="Chromo"/>
    <property type="match status" value="1"/>
</dbReference>
<proteinExistence type="predicted"/>
<evidence type="ECO:0000256" key="2">
    <source>
        <dbReference type="SAM" id="MobiDB-lite"/>
    </source>
</evidence>